<evidence type="ECO:0000256" key="2">
    <source>
        <dbReference type="ARBA" id="ARBA00022448"/>
    </source>
</evidence>
<proteinExistence type="predicted"/>
<evidence type="ECO:0000256" key="4">
    <source>
        <dbReference type="ARBA" id="ARBA00022692"/>
    </source>
</evidence>
<organism evidence="8 9">
    <name type="scientific">Klebsiella michiganensis</name>
    <dbReference type="NCBI Taxonomy" id="1134687"/>
    <lineage>
        <taxon>Bacteria</taxon>
        <taxon>Pseudomonadati</taxon>
        <taxon>Pseudomonadota</taxon>
        <taxon>Gammaproteobacteria</taxon>
        <taxon>Enterobacterales</taxon>
        <taxon>Enterobacteriaceae</taxon>
        <taxon>Klebsiella/Raoultella group</taxon>
        <taxon>Klebsiella</taxon>
    </lineage>
</organism>
<dbReference type="Gene3D" id="1.10.3720.10">
    <property type="entry name" value="MetI-like"/>
    <property type="match status" value="1"/>
</dbReference>
<evidence type="ECO:0000313" key="9">
    <source>
        <dbReference type="Proteomes" id="UP000234505"/>
    </source>
</evidence>
<dbReference type="SUPFAM" id="SSF161098">
    <property type="entry name" value="MetI-like"/>
    <property type="match status" value="1"/>
</dbReference>
<accession>A0A2J4PR17</accession>
<comment type="caution">
    <text evidence="8">The sequence shown here is derived from an EMBL/GenBank/DDBJ whole genome shotgun (WGS) entry which is preliminary data.</text>
</comment>
<feature type="non-terminal residue" evidence="8">
    <location>
        <position position="119"/>
    </location>
</feature>
<evidence type="ECO:0000256" key="1">
    <source>
        <dbReference type="ARBA" id="ARBA00004429"/>
    </source>
</evidence>
<dbReference type="NCBIfam" id="TIGR01726">
    <property type="entry name" value="HEQRo_perm_3TM"/>
    <property type="match status" value="1"/>
</dbReference>
<dbReference type="AlphaFoldDB" id="A0A2J4PR17"/>
<evidence type="ECO:0000256" key="5">
    <source>
        <dbReference type="ARBA" id="ARBA00022989"/>
    </source>
</evidence>
<feature type="transmembrane region" description="Helical" evidence="7">
    <location>
        <begin position="64"/>
        <end position="84"/>
    </location>
</feature>
<dbReference type="InterPro" id="IPR035906">
    <property type="entry name" value="MetI-like_sf"/>
</dbReference>
<gene>
    <name evidence="8" type="ORF">CWN50_30735</name>
</gene>
<keyword evidence="2" id="KW-0813">Transport</keyword>
<keyword evidence="4 7" id="KW-0812">Transmembrane</keyword>
<dbReference type="GO" id="GO:0022857">
    <property type="term" value="F:transmembrane transporter activity"/>
    <property type="evidence" value="ECO:0007669"/>
    <property type="project" value="InterPro"/>
</dbReference>
<keyword evidence="5 7" id="KW-1133">Transmembrane helix</keyword>
<sequence length="119" mass="13137">MNLQTFIDAIPSFLWSDGNGAASGLAVTAELFLLSIVPGMALAIAMAVGQVYGPRGLALPIRAFTYFFRSTPLYLQLMLIYYGLSQFDIVQTGWMNDQPFWLLFRDATFCATLALVLNT</sequence>
<keyword evidence="3" id="KW-1003">Cell membrane</keyword>
<name>A0A2J4PR17_9ENTR</name>
<dbReference type="GO" id="GO:0043190">
    <property type="term" value="C:ATP-binding cassette (ABC) transporter complex"/>
    <property type="evidence" value="ECO:0007669"/>
    <property type="project" value="InterPro"/>
</dbReference>
<dbReference type="EMBL" id="PIDS01001641">
    <property type="protein sequence ID" value="PLL21266.1"/>
    <property type="molecule type" value="Genomic_DNA"/>
</dbReference>
<comment type="subcellular location">
    <subcellularLocation>
        <location evidence="1">Cell inner membrane</location>
        <topology evidence="1">Multi-pass membrane protein</topology>
    </subcellularLocation>
</comment>
<keyword evidence="6 7" id="KW-0472">Membrane</keyword>
<dbReference type="Proteomes" id="UP000234505">
    <property type="component" value="Unassembled WGS sequence"/>
</dbReference>
<reference evidence="8 9" key="1">
    <citation type="submission" date="2017-11" db="EMBL/GenBank/DDBJ databases">
        <authorList>
            <person name="Han C.G."/>
        </authorList>
    </citation>
    <scope>NUCLEOTIDE SEQUENCE [LARGE SCALE GENOMIC DNA]</scope>
    <source>
        <strain evidence="8 9">A11</strain>
    </source>
</reference>
<evidence type="ECO:0000256" key="6">
    <source>
        <dbReference type="ARBA" id="ARBA00023136"/>
    </source>
</evidence>
<evidence type="ECO:0000313" key="8">
    <source>
        <dbReference type="EMBL" id="PLL21266.1"/>
    </source>
</evidence>
<feature type="transmembrane region" description="Helical" evidence="7">
    <location>
        <begin position="31"/>
        <end position="52"/>
    </location>
</feature>
<evidence type="ECO:0000256" key="3">
    <source>
        <dbReference type="ARBA" id="ARBA00022475"/>
    </source>
</evidence>
<protein>
    <submittedName>
        <fullName evidence="8">Polar amino acid ABC transporter permease</fullName>
    </submittedName>
</protein>
<dbReference type="InterPro" id="IPR010065">
    <property type="entry name" value="AA_ABC_transptr_permease_3TM"/>
</dbReference>
<reference evidence="8 9" key="2">
    <citation type="submission" date="2018-01" db="EMBL/GenBank/DDBJ databases">
        <title>Genomic study of Klebsiella pneumoniae.</title>
        <authorList>
            <person name="Yang Y."/>
            <person name="Bicalho R."/>
        </authorList>
    </citation>
    <scope>NUCLEOTIDE SEQUENCE [LARGE SCALE GENOMIC DNA]</scope>
    <source>
        <strain evidence="8 9">A11</strain>
    </source>
</reference>
<evidence type="ECO:0000256" key="7">
    <source>
        <dbReference type="SAM" id="Phobius"/>
    </source>
</evidence>